<dbReference type="RefSeq" id="WP_381535173.1">
    <property type="nucleotide sequence ID" value="NZ_JBHUGI010000002.1"/>
</dbReference>
<sequence>MSINLDQMTAVQNEQQGGILGHLMWFSVGKQLVKMDDLEQGLVQSGLPVEWMPNAIRPADAFRRSTKEIETRKSTGHAGVFENFLIREVFSDKSHVQRNIVVEKVDQAGKRLDYNSKAGVITLDKQNSSLTFITENEIAKELCFEAERNFNIYKDHYSAQQVRVMVSKILQSLAPTPVRPNGGVYFVPDSHTEGLNQLVNFTSSLENSEGFKIPVVNTFDNRQMVNTKLNDHLESVLQDCKSSAGLKKGQVKEIIENAKSVIANYRNYKGIVTNEADTLENKIMTIRAAIAKMVADF</sequence>
<comment type="caution">
    <text evidence="1">The sequence shown here is derived from an EMBL/GenBank/DDBJ whole genome shotgun (WGS) entry which is preliminary data.</text>
</comment>
<organism evidence="1 2">
    <name type="scientific">Sporosarcina siberiensis</name>
    <dbReference type="NCBI Taxonomy" id="1365606"/>
    <lineage>
        <taxon>Bacteria</taxon>
        <taxon>Bacillati</taxon>
        <taxon>Bacillota</taxon>
        <taxon>Bacilli</taxon>
        <taxon>Bacillales</taxon>
        <taxon>Caryophanaceae</taxon>
        <taxon>Sporosarcina</taxon>
    </lineage>
</organism>
<evidence type="ECO:0000313" key="2">
    <source>
        <dbReference type="Proteomes" id="UP001597218"/>
    </source>
</evidence>
<dbReference type="EMBL" id="JBHUGI010000002">
    <property type="protein sequence ID" value="MFD1926514.1"/>
    <property type="molecule type" value="Genomic_DNA"/>
</dbReference>
<evidence type="ECO:0000313" key="1">
    <source>
        <dbReference type="EMBL" id="MFD1926514.1"/>
    </source>
</evidence>
<accession>A0ABW4SAW6</accession>
<dbReference type="Proteomes" id="UP001597218">
    <property type="component" value="Unassembled WGS sequence"/>
</dbReference>
<keyword evidence="2" id="KW-1185">Reference proteome</keyword>
<dbReference type="Pfam" id="PF20529">
    <property type="entry name" value="DUF6744"/>
    <property type="match status" value="1"/>
</dbReference>
<reference evidence="2" key="1">
    <citation type="journal article" date="2019" name="Int. J. Syst. Evol. Microbiol.">
        <title>The Global Catalogue of Microorganisms (GCM) 10K type strain sequencing project: providing services to taxonomists for standard genome sequencing and annotation.</title>
        <authorList>
            <consortium name="The Broad Institute Genomics Platform"/>
            <consortium name="The Broad Institute Genome Sequencing Center for Infectious Disease"/>
            <person name="Wu L."/>
            <person name="Ma J."/>
        </authorList>
    </citation>
    <scope>NUCLEOTIDE SEQUENCE [LARGE SCALE GENOMIC DNA]</scope>
    <source>
        <strain evidence="2">CGMCC 4.7177</strain>
    </source>
</reference>
<name>A0ABW4SAW6_9BACL</name>
<dbReference type="InterPro" id="IPR046632">
    <property type="entry name" value="DUF6744"/>
</dbReference>
<gene>
    <name evidence="1" type="ORF">ACFSFY_00305</name>
</gene>
<proteinExistence type="predicted"/>
<protein>
    <submittedName>
        <fullName evidence="1">DUF6744 family protein</fullName>
    </submittedName>
</protein>